<dbReference type="Proteomes" id="UP000008311">
    <property type="component" value="Unassembled WGS sequence"/>
</dbReference>
<feature type="coiled-coil region" evidence="1">
    <location>
        <begin position="86"/>
        <end position="148"/>
    </location>
</feature>
<sequence length="211" mass="24130">MQYSSSKISRSSVAPSPEFLQQQKKEVGHVSLEAIHQAGAFRDIGQTICTLIQHVPNQHERENLEYLTMPRLAEFKEIVPGTITTAETAESQRSSLLEKSRELNANLVQIQKRLSSTEIKLSEISEEEGKLEMEIQELNARKEQLLARKKFVKYLYQSKLPFGKPKEMDLEEDYSGLTVAVRTKFGNILSLGFYDLLTELKELQRQLIQTS</sequence>
<evidence type="ECO:0000313" key="3">
    <source>
        <dbReference type="Proteomes" id="UP000008311"/>
    </source>
</evidence>
<dbReference type="AlphaFoldDB" id="B9S9J0"/>
<evidence type="ECO:0000313" key="2">
    <source>
        <dbReference type="EMBL" id="EEF39746.1"/>
    </source>
</evidence>
<protein>
    <submittedName>
        <fullName evidence="2">Uncharacterized protein</fullName>
    </submittedName>
</protein>
<dbReference type="InParanoid" id="B9S9J0"/>
<organism evidence="2 3">
    <name type="scientific">Ricinus communis</name>
    <name type="common">Castor bean</name>
    <dbReference type="NCBI Taxonomy" id="3988"/>
    <lineage>
        <taxon>Eukaryota</taxon>
        <taxon>Viridiplantae</taxon>
        <taxon>Streptophyta</taxon>
        <taxon>Embryophyta</taxon>
        <taxon>Tracheophyta</taxon>
        <taxon>Spermatophyta</taxon>
        <taxon>Magnoliopsida</taxon>
        <taxon>eudicotyledons</taxon>
        <taxon>Gunneridae</taxon>
        <taxon>Pentapetalae</taxon>
        <taxon>rosids</taxon>
        <taxon>fabids</taxon>
        <taxon>Malpighiales</taxon>
        <taxon>Euphorbiaceae</taxon>
        <taxon>Acalyphoideae</taxon>
        <taxon>Acalypheae</taxon>
        <taxon>Ricinus</taxon>
    </lineage>
</organism>
<accession>B9S9J0</accession>
<keyword evidence="3" id="KW-1185">Reference proteome</keyword>
<gene>
    <name evidence="2" type="ORF">RCOM_0886180</name>
</gene>
<keyword evidence="1" id="KW-0175">Coiled coil</keyword>
<proteinExistence type="predicted"/>
<reference evidence="3" key="1">
    <citation type="journal article" date="2010" name="Nat. Biotechnol.">
        <title>Draft genome sequence of the oilseed species Ricinus communis.</title>
        <authorList>
            <person name="Chan A.P."/>
            <person name="Crabtree J."/>
            <person name="Zhao Q."/>
            <person name="Lorenzi H."/>
            <person name="Orvis J."/>
            <person name="Puiu D."/>
            <person name="Melake-Berhan A."/>
            <person name="Jones K.M."/>
            <person name="Redman J."/>
            <person name="Chen G."/>
            <person name="Cahoon E.B."/>
            <person name="Gedil M."/>
            <person name="Stanke M."/>
            <person name="Haas B.J."/>
            <person name="Wortman J.R."/>
            <person name="Fraser-Liggett C.M."/>
            <person name="Ravel J."/>
            <person name="Rabinowicz P.D."/>
        </authorList>
    </citation>
    <scope>NUCLEOTIDE SEQUENCE [LARGE SCALE GENOMIC DNA]</scope>
    <source>
        <strain evidence="3">cv. Hale</strain>
    </source>
</reference>
<name>B9S9J0_RICCO</name>
<dbReference type="EMBL" id="EQ973897">
    <property type="protein sequence ID" value="EEF39746.1"/>
    <property type="molecule type" value="Genomic_DNA"/>
</dbReference>
<evidence type="ECO:0000256" key="1">
    <source>
        <dbReference type="SAM" id="Coils"/>
    </source>
</evidence>